<keyword evidence="2" id="KW-1185">Reference proteome</keyword>
<name>A0A6P5TXW5_PRUAV</name>
<dbReference type="Proteomes" id="UP000515124">
    <property type="component" value="Unplaced"/>
</dbReference>
<dbReference type="GeneID" id="110771847"/>
<sequence length="264" mass="30405">MAQQARPQNEVLQATRPYAAQQEAPPQGIRLKDVRRMIEDGLAQRRPDMPRYTRPYSPEIDWIPLPRNYRLPEFMLFSGDGQTSSIEHIGRFTAQCGEADSDAQRLRLFVHSLTGAAFSWFINLPPNSIRDWSDMERREFVKMAEEGLEFEYRKKFQGIEFRDMHDLTNKVDRYASLLKEEMQKKTASKGTYYRNPIISYAEADGSAEAEGDEVEMSSAEVSIDKPFVCRGLAKTDNSLTKIPDASFRRRRPCRSTSSRPLHLS</sequence>
<dbReference type="PANTHER" id="PTHR33223:SF6">
    <property type="entry name" value="CCHC-TYPE DOMAIN-CONTAINING PROTEIN"/>
    <property type="match status" value="1"/>
</dbReference>
<dbReference type="RefSeq" id="XP_021831891.1">
    <property type="nucleotide sequence ID" value="XM_021976199.1"/>
</dbReference>
<dbReference type="AlphaFoldDB" id="A0A6P5TXW5"/>
<evidence type="ECO:0000256" key="1">
    <source>
        <dbReference type="SAM" id="MobiDB-lite"/>
    </source>
</evidence>
<feature type="region of interest" description="Disordered" evidence="1">
    <location>
        <begin position="1"/>
        <end position="26"/>
    </location>
</feature>
<evidence type="ECO:0000313" key="2">
    <source>
        <dbReference type="Proteomes" id="UP000515124"/>
    </source>
</evidence>
<feature type="compositionally biased region" description="Low complexity" evidence="1">
    <location>
        <begin position="254"/>
        <end position="264"/>
    </location>
</feature>
<proteinExistence type="predicted"/>
<dbReference type="KEGG" id="pavi:110771847"/>
<protein>
    <submittedName>
        <fullName evidence="3">Uncharacterized protein LOC110771847</fullName>
    </submittedName>
</protein>
<evidence type="ECO:0000313" key="3">
    <source>
        <dbReference type="RefSeq" id="XP_021831891.1"/>
    </source>
</evidence>
<organism evidence="2 3">
    <name type="scientific">Prunus avium</name>
    <name type="common">Cherry</name>
    <name type="synonym">Cerasus avium</name>
    <dbReference type="NCBI Taxonomy" id="42229"/>
    <lineage>
        <taxon>Eukaryota</taxon>
        <taxon>Viridiplantae</taxon>
        <taxon>Streptophyta</taxon>
        <taxon>Embryophyta</taxon>
        <taxon>Tracheophyta</taxon>
        <taxon>Spermatophyta</taxon>
        <taxon>Magnoliopsida</taxon>
        <taxon>eudicotyledons</taxon>
        <taxon>Gunneridae</taxon>
        <taxon>Pentapetalae</taxon>
        <taxon>rosids</taxon>
        <taxon>fabids</taxon>
        <taxon>Rosales</taxon>
        <taxon>Rosaceae</taxon>
        <taxon>Amygdaloideae</taxon>
        <taxon>Amygdaleae</taxon>
        <taxon>Prunus</taxon>
    </lineage>
</organism>
<dbReference type="PANTHER" id="PTHR33223">
    <property type="entry name" value="CCHC-TYPE DOMAIN-CONTAINING PROTEIN"/>
    <property type="match status" value="1"/>
</dbReference>
<gene>
    <name evidence="3" type="primary">LOC110771847</name>
</gene>
<feature type="compositionally biased region" description="Polar residues" evidence="1">
    <location>
        <begin position="1"/>
        <end position="12"/>
    </location>
</feature>
<reference evidence="3" key="1">
    <citation type="submission" date="2025-08" db="UniProtKB">
        <authorList>
            <consortium name="RefSeq"/>
        </authorList>
    </citation>
    <scope>IDENTIFICATION</scope>
</reference>
<accession>A0A6P5TXW5</accession>
<feature type="region of interest" description="Disordered" evidence="1">
    <location>
        <begin position="240"/>
        <end position="264"/>
    </location>
</feature>